<evidence type="ECO:0000313" key="2">
    <source>
        <dbReference type="Proteomes" id="UP000284403"/>
    </source>
</evidence>
<dbReference type="EMBL" id="MKKU01000398">
    <property type="protein sequence ID" value="RNF13606.1"/>
    <property type="molecule type" value="Genomic_DNA"/>
</dbReference>
<dbReference type="OrthoDB" id="273598at2759"/>
<keyword evidence="2" id="KW-1185">Reference proteome</keyword>
<dbReference type="GeneID" id="40319765"/>
<proteinExistence type="predicted"/>
<dbReference type="RefSeq" id="XP_029226872.1">
    <property type="nucleotide sequence ID" value="XM_029373042.1"/>
</dbReference>
<gene>
    <name evidence="1" type="ORF">Tco025E_06154</name>
</gene>
<protein>
    <submittedName>
        <fullName evidence="1">Uncharacterized protein</fullName>
    </submittedName>
</protein>
<reference evidence="1 2" key="1">
    <citation type="journal article" date="2018" name="BMC Genomics">
        <title>Genomic comparison of Trypanosoma conorhini and Trypanosoma rangeli to Trypanosoma cruzi strains of high and low virulence.</title>
        <authorList>
            <person name="Bradwell K.R."/>
            <person name="Koparde V.N."/>
            <person name="Matveyev A.V."/>
            <person name="Serrano M.G."/>
            <person name="Alves J.M."/>
            <person name="Parikh H."/>
            <person name="Huang B."/>
            <person name="Lee V."/>
            <person name="Espinosa-Alvarez O."/>
            <person name="Ortiz P.A."/>
            <person name="Costa-Martins A.G."/>
            <person name="Teixeira M.M."/>
            <person name="Buck G.A."/>
        </authorList>
    </citation>
    <scope>NUCLEOTIDE SEQUENCE [LARGE SCALE GENOMIC DNA]</scope>
    <source>
        <strain evidence="1 2">025E</strain>
    </source>
</reference>
<dbReference type="Proteomes" id="UP000284403">
    <property type="component" value="Unassembled WGS sequence"/>
</dbReference>
<comment type="caution">
    <text evidence="1">The sequence shown here is derived from an EMBL/GenBank/DDBJ whole genome shotgun (WGS) entry which is preliminary data.</text>
</comment>
<organism evidence="1 2">
    <name type="scientific">Trypanosoma conorhini</name>
    <dbReference type="NCBI Taxonomy" id="83891"/>
    <lineage>
        <taxon>Eukaryota</taxon>
        <taxon>Discoba</taxon>
        <taxon>Euglenozoa</taxon>
        <taxon>Kinetoplastea</taxon>
        <taxon>Metakinetoplastina</taxon>
        <taxon>Trypanosomatida</taxon>
        <taxon>Trypanosomatidae</taxon>
        <taxon>Trypanosoma</taxon>
    </lineage>
</organism>
<accession>A0A3R7N6J5</accession>
<sequence length="680" mass="78310">MSQLPLLPRQQRTTTRYEPFVEQKSGSVFRPKLPSITRSDKTLPRTAVSLQGKYASLHRAALMGLSTGSAERATFQRRSVEALQRSLHWLMYEERRERALIVSTAFATSPVQCYSSGNGVSSLSPWRFVREPPILTTDAELMRMLKNAFRRVLERNTSITAAPQHLEAEEAARRQCDIVEPWYRRCTTLGILQELLQGKLMIWNEFVRQLEVWRQLLEVVREEKLARLTVLGQYISCSTPLPCKYLLWDMELLEASRIPLEPEVNLLCLFVSTVVGENGFLQDSLLAEREEELSVLGGQYKLSSLAFEGIQRIRRDEAERFETLLGYNAFCLKLADEKSEHAAVRWPRPPGGNLVGGVSHGVRRSYLHHVAERRGHVFLPYFTYIRIVKSLGMERATRAEITAYEFVELCFLMYTYESLCRRVVAAEEEVLMQKLVGDVEAQERQLLWWAEAEALEQDIQPDQFRHRSHALIQSQREERARQLQRTRLQVTIQLLVEYERARRGELVLLETELRTTSRCTFYAVCGRGGDKCVVLRWMLQHQLHLVIREEERLRLLMVNDEADSIFATATAHTWLMEYGDTMYQAARRQKVQHAGCHLMAELQQIRVGVESRCQWERQVLFEETLCVPVCTTRSSVSPPADSDCSEAVNPDLDIRRVVVSGLSEFLQDEVLLTLFGCIAP</sequence>
<name>A0A3R7N6J5_9TRYP</name>
<dbReference type="AlphaFoldDB" id="A0A3R7N6J5"/>
<evidence type="ECO:0000313" key="1">
    <source>
        <dbReference type="EMBL" id="RNF13606.1"/>
    </source>
</evidence>